<proteinExistence type="predicted"/>
<reference evidence="1" key="1">
    <citation type="submission" date="2020-02" db="EMBL/GenBank/DDBJ databases">
        <authorList>
            <person name="Meier V. D."/>
        </authorList>
    </citation>
    <scope>NUCLEOTIDE SEQUENCE</scope>
    <source>
        <strain evidence="1">AVDCRST_MAG68</strain>
    </source>
</reference>
<dbReference type="EMBL" id="CADCTW010000059">
    <property type="protein sequence ID" value="CAA9308229.1"/>
    <property type="molecule type" value="Genomic_DNA"/>
</dbReference>
<evidence type="ECO:0000313" key="1">
    <source>
        <dbReference type="EMBL" id="CAA9308229.1"/>
    </source>
</evidence>
<organism evidence="1">
    <name type="scientific">uncultured Gemmatimonadota bacterium</name>
    <dbReference type="NCBI Taxonomy" id="203437"/>
    <lineage>
        <taxon>Bacteria</taxon>
        <taxon>Pseudomonadati</taxon>
        <taxon>Gemmatimonadota</taxon>
        <taxon>environmental samples</taxon>
    </lineage>
</organism>
<sequence>MLYGVLRPHVRVARAGRGLAHGAAFSLVVDEGAVPLLGFAPGPGALPWQTHARGFVGHLVFGLATEAALEVLAPVQL</sequence>
<name>A0A6J4KJW2_9BACT</name>
<gene>
    <name evidence="1" type="ORF">AVDCRST_MAG68-1021</name>
</gene>
<protein>
    <submittedName>
        <fullName evidence="1">Uncharacterized protein</fullName>
    </submittedName>
</protein>
<accession>A0A6J4KJW2</accession>
<dbReference type="AlphaFoldDB" id="A0A6J4KJW2"/>